<comment type="caution">
    <text evidence="2">The sequence shown here is derived from an EMBL/GenBank/DDBJ whole genome shotgun (WGS) entry which is preliminary data.</text>
</comment>
<dbReference type="InterPro" id="IPR051055">
    <property type="entry name" value="PIF1_helicase"/>
</dbReference>
<dbReference type="PANTHER" id="PTHR47642">
    <property type="entry name" value="ATP-DEPENDENT DNA HELICASE"/>
    <property type="match status" value="1"/>
</dbReference>
<sequence length="1283" mass="150437">MSYSSEDLYKWFNKFTHIKLYQIVEDAKEKGTLNNKECSVLNTLASFSRKGERPSSKQIEYAMKIIEKYHNERDSLFKETEPILMNETSNSVSHLTVRLAWHDNKWNGKVCSSPESNDYCIGEHSLLSERLRTRRKIDIESNFCNCSIDKTLEAKYQPPCYWGINAFGNTNVEVEHDNPAAPNVKHIREKLPPYSVFTWPFKLSFVRDESGANKYGKYFPDKIFENRISHFQSKFKEKKTIVFLYTNYDNPVSCDEQKYLIVGCALLKDRGQKQYFDICPEELKKLRKKPGAQNFPTMNWALRYTLDFPENGILLPYHEYIKLEEKNLNGEKEYLSQIKVTIDEPELTSGFKYVAMDIGNDQSIFILTKIRRSLLIIKEHNIIDGFDTDTAIKTIDNMLSMCWNQRGHFPGFARLARVLLELRQGEKPILDNFINLLQEKEGKDYFERLIEMLDCPDNIENEYTEYEDILWDIHDSIEDHNVKCYDFLRLAMLDLTYQQFKAIVNDKKLSLKDVCENPYILYEDYEASPTEDSISGDVIDGKIDLYKIDIAFFPISDYIKKVRKLQNIKVDDPRRIRALIIFILKSLENKGDCYEEAEIILEKIKNYPLFYKMDSELNVNQNLRNLEDKYREHLAKKITIIKDKNGVHSYYYLNEIYDAEQYIKSTIKNILDLPNNDDLKVNMDETIRQTAEKLSSERKDRFDKDTFIREHIKLYLNIFRKRLFVLTGSPGAGKSYELLRVITKLKENYKTYLLLTPTGKAALRLKTDSTFKNITAMTIDKYLSNDEDLLYENIIIDEMSMVDLVKFKDVLQKLNLKERSFKRLILVGDQYQLPPIGYGKVFVDIIEFIKLDKKYINNHASLTVDCRQETDSMILDLANVFSGKSKNHEELLYKIKNLGQISSGLYINYWSDRNELQDKITDHFKFLFEEKHGGKSRNLTSIIDGLLGFDSAANRDESAISDKFNLEAFQIISPYRTGFYGTLGLNNYLQNYFRDTDNSSDMFRHGDKVILTKNIYEKGKLIVSNGSIGLTLKRGKYVKHYFPEYGSPDRFDFEKLELGYAITVHKSQGSGFNHVFVIIPNKKALLSRELLYTALTRSRNTLSIFIYNDEKNDIADLFEEIRNRSYVYHRRTSIFQNPSFNDTYIPADGVSVKSRVEYIIYKKLEEYQNTRGGFRFKYEEVYQLNNGKFDIKPDFTIELLSGRKIYWEHLGKLTDKTYSDNWKNRLEIYKQKGEVENLITTDELNGICDEKISKIIEDILSENFKGDNGSFWYSKYHYSLNKV</sequence>
<dbReference type="CDD" id="cd18809">
    <property type="entry name" value="SF1_C_RecD"/>
    <property type="match status" value="1"/>
</dbReference>
<dbReference type="InterPro" id="IPR027785">
    <property type="entry name" value="UvrD-like_helicase_C"/>
</dbReference>
<gene>
    <name evidence="2" type="ORF">CPJCM30710_25060</name>
</gene>
<keyword evidence="3" id="KW-1185">Reference proteome</keyword>
<dbReference type="Gene3D" id="3.40.50.300">
    <property type="entry name" value="P-loop containing nucleotide triphosphate hydrolases"/>
    <property type="match status" value="2"/>
</dbReference>
<proteinExistence type="predicted"/>
<evidence type="ECO:0000313" key="3">
    <source>
        <dbReference type="Proteomes" id="UP000679179"/>
    </source>
</evidence>
<dbReference type="Proteomes" id="UP000679179">
    <property type="component" value="Unassembled WGS sequence"/>
</dbReference>
<reference evidence="2" key="1">
    <citation type="submission" date="2021-03" db="EMBL/GenBank/DDBJ databases">
        <title>Taxonomic study of Clostridium polyendosporum from meadow-gley soil under rice.</title>
        <authorList>
            <person name="Kobayashi H."/>
            <person name="Tanizawa Y."/>
            <person name="Yagura M."/>
        </authorList>
    </citation>
    <scope>NUCLEOTIDE SEQUENCE</scope>
    <source>
        <strain evidence="2">JCM 30710</strain>
    </source>
</reference>
<accession>A0A919S090</accession>
<dbReference type="Pfam" id="PF13245">
    <property type="entry name" value="AAA_19"/>
    <property type="match status" value="1"/>
</dbReference>
<dbReference type="RefSeq" id="WP_212904528.1">
    <property type="nucleotide sequence ID" value="NZ_BOPZ01000023.1"/>
</dbReference>
<name>A0A919S090_9CLOT</name>
<dbReference type="EMBL" id="BOPZ01000023">
    <property type="protein sequence ID" value="GIM29840.1"/>
    <property type="molecule type" value="Genomic_DNA"/>
</dbReference>
<dbReference type="Gene3D" id="2.30.30.940">
    <property type="match status" value="1"/>
</dbReference>
<evidence type="ECO:0000259" key="1">
    <source>
        <dbReference type="Pfam" id="PF13538"/>
    </source>
</evidence>
<dbReference type="CDD" id="cd17933">
    <property type="entry name" value="DEXSc_RecD-like"/>
    <property type="match status" value="1"/>
</dbReference>
<dbReference type="Pfam" id="PF13538">
    <property type="entry name" value="UvrD_C_2"/>
    <property type="match status" value="1"/>
</dbReference>
<dbReference type="SUPFAM" id="SSF52540">
    <property type="entry name" value="P-loop containing nucleoside triphosphate hydrolases"/>
    <property type="match status" value="2"/>
</dbReference>
<dbReference type="InterPro" id="IPR027417">
    <property type="entry name" value="P-loop_NTPase"/>
</dbReference>
<organism evidence="2 3">
    <name type="scientific">Clostridium polyendosporum</name>
    <dbReference type="NCBI Taxonomy" id="69208"/>
    <lineage>
        <taxon>Bacteria</taxon>
        <taxon>Bacillati</taxon>
        <taxon>Bacillota</taxon>
        <taxon>Clostridia</taxon>
        <taxon>Eubacteriales</taxon>
        <taxon>Clostridiaceae</taxon>
        <taxon>Clostridium</taxon>
    </lineage>
</organism>
<feature type="domain" description="UvrD-like helicase C-terminal" evidence="1">
    <location>
        <begin position="1059"/>
        <end position="1102"/>
    </location>
</feature>
<protein>
    <recommendedName>
        <fullName evidence="1">UvrD-like helicase C-terminal domain-containing protein</fullName>
    </recommendedName>
</protein>
<evidence type="ECO:0000313" key="2">
    <source>
        <dbReference type="EMBL" id="GIM29840.1"/>
    </source>
</evidence>